<dbReference type="EMBL" id="CM023476">
    <property type="protein sequence ID" value="KAH7941129.1"/>
    <property type="molecule type" value="Genomic_DNA"/>
</dbReference>
<proteinExistence type="predicted"/>
<reference evidence="1" key="1">
    <citation type="submission" date="2020-05" db="EMBL/GenBank/DDBJ databases">
        <title>Large-scale comparative analyses of tick genomes elucidate their genetic diversity and vector capacities.</title>
        <authorList>
            <person name="Jia N."/>
            <person name="Wang J."/>
            <person name="Shi W."/>
            <person name="Du L."/>
            <person name="Sun Y."/>
            <person name="Zhan W."/>
            <person name="Jiang J."/>
            <person name="Wang Q."/>
            <person name="Zhang B."/>
            <person name="Ji P."/>
            <person name="Sakyi L.B."/>
            <person name="Cui X."/>
            <person name="Yuan T."/>
            <person name="Jiang B."/>
            <person name="Yang W."/>
            <person name="Lam T.T.-Y."/>
            <person name="Chang Q."/>
            <person name="Ding S."/>
            <person name="Wang X."/>
            <person name="Zhu J."/>
            <person name="Ruan X."/>
            <person name="Zhao L."/>
            <person name="Wei J."/>
            <person name="Que T."/>
            <person name="Du C."/>
            <person name="Cheng J."/>
            <person name="Dai P."/>
            <person name="Han X."/>
            <person name="Huang E."/>
            <person name="Gao Y."/>
            <person name="Liu J."/>
            <person name="Shao H."/>
            <person name="Ye R."/>
            <person name="Li L."/>
            <person name="Wei W."/>
            <person name="Wang X."/>
            <person name="Wang C."/>
            <person name="Yang T."/>
            <person name="Huo Q."/>
            <person name="Li W."/>
            <person name="Guo W."/>
            <person name="Chen H."/>
            <person name="Zhou L."/>
            <person name="Ni X."/>
            <person name="Tian J."/>
            <person name="Zhou Y."/>
            <person name="Sheng Y."/>
            <person name="Liu T."/>
            <person name="Pan Y."/>
            <person name="Xia L."/>
            <person name="Li J."/>
            <person name="Zhao F."/>
            <person name="Cao W."/>
        </authorList>
    </citation>
    <scope>NUCLEOTIDE SEQUENCE</scope>
    <source>
        <strain evidence="1">Dsil-2018</strain>
    </source>
</reference>
<comment type="caution">
    <text evidence="1">The sequence shown here is derived from an EMBL/GenBank/DDBJ whole genome shotgun (WGS) entry which is preliminary data.</text>
</comment>
<sequence length="345" mass="37552">MDEKRRLVELGKEMGLSREALQAWVSAEQKKMRDQRAKEREEARITAKADHERELARMEAERAVLEERRRAAEAQRPIMSFVGDGTEGGSEKAQHEELVEPGHERKMVTPSHDICDGTQSNATGDGGSKQIPTAKGYLEGKLVTILRDTGCNTVVVKRSLIPDSKLTGSILTIRLLDQSTKSLPEAEVCIDSPFFKGQVLAVCMENPLYEVVLGNVTGVLSILPISRSRHSDLGPHWSARIRLTIKTKVYSATCGLSRSAYRSEDGEMRAGGTGSGKKKEQNEGKEALRGERAAELGRRSHGGSRSGATLVKKSSGRCFCCGRVTKACLPGPDAEACSGIKDEAC</sequence>
<protein>
    <submittedName>
        <fullName evidence="1">Uncharacterized protein</fullName>
    </submittedName>
</protein>
<keyword evidence="2" id="KW-1185">Reference proteome</keyword>
<organism evidence="1 2">
    <name type="scientific">Dermacentor silvarum</name>
    <name type="common">Tick</name>
    <dbReference type="NCBI Taxonomy" id="543639"/>
    <lineage>
        <taxon>Eukaryota</taxon>
        <taxon>Metazoa</taxon>
        <taxon>Ecdysozoa</taxon>
        <taxon>Arthropoda</taxon>
        <taxon>Chelicerata</taxon>
        <taxon>Arachnida</taxon>
        <taxon>Acari</taxon>
        <taxon>Parasitiformes</taxon>
        <taxon>Ixodida</taxon>
        <taxon>Ixodoidea</taxon>
        <taxon>Ixodidae</taxon>
        <taxon>Rhipicephalinae</taxon>
        <taxon>Dermacentor</taxon>
    </lineage>
</organism>
<name>A0ACB8CEH3_DERSI</name>
<evidence type="ECO:0000313" key="1">
    <source>
        <dbReference type="EMBL" id="KAH7941129.1"/>
    </source>
</evidence>
<accession>A0ACB8CEH3</accession>
<dbReference type="Proteomes" id="UP000821865">
    <property type="component" value="Chromosome 7"/>
</dbReference>
<gene>
    <name evidence="1" type="ORF">HPB49_010257</name>
</gene>
<evidence type="ECO:0000313" key="2">
    <source>
        <dbReference type="Proteomes" id="UP000821865"/>
    </source>
</evidence>